<evidence type="ECO:0000313" key="6">
    <source>
        <dbReference type="Proteomes" id="UP000297447"/>
    </source>
</evidence>
<keyword evidence="3" id="KW-0812">Transmembrane</keyword>
<organism evidence="5 6">
    <name type="scientific">Cryobacterium frigoriphilum</name>
    <dbReference type="NCBI Taxonomy" id="1259150"/>
    <lineage>
        <taxon>Bacteria</taxon>
        <taxon>Bacillati</taxon>
        <taxon>Actinomycetota</taxon>
        <taxon>Actinomycetes</taxon>
        <taxon>Micrococcales</taxon>
        <taxon>Microbacteriaceae</taxon>
        <taxon>Cryobacterium</taxon>
    </lineage>
</organism>
<reference evidence="5 6" key="1">
    <citation type="submission" date="2019-03" db="EMBL/GenBank/DDBJ databases">
        <title>Genomics of glacier-inhabiting Cryobacterium strains.</title>
        <authorList>
            <person name="Liu Q."/>
            <person name="Xin Y.-H."/>
        </authorList>
    </citation>
    <scope>NUCLEOTIDE SEQUENCE [LARGE SCALE GENOMIC DNA]</scope>
    <source>
        <strain evidence="5 6">Hh14</strain>
    </source>
</reference>
<dbReference type="PANTHER" id="PTHR33392">
    <property type="entry name" value="POLYISOPRENYL-TEICHOIC ACID--PEPTIDOGLYCAN TEICHOIC ACID TRANSFERASE TAGU"/>
    <property type="match status" value="1"/>
</dbReference>
<gene>
    <name evidence="5" type="ORF">E3T55_15330</name>
</gene>
<name>A0A4R8ZVE6_9MICO</name>
<comment type="similarity">
    <text evidence="1">Belongs to the LytR/CpsA/Psr (LCP) family.</text>
</comment>
<feature type="region of interest" description="Disordered" evidence="2">
    <location>
        <begin position="1"/>
        <end position="29"/>
    </location>
</feature>
<evidence type="ECO:0000256" key="2">
    <source>
        <dbReference type="SAM" id="MobiDB-lite"/>
    </source>
</evidence>
<evidence type="ECO:0000313" key="5">
    <source>
        <dbReference type="EMBL" id="TFD47315.1"/>
    </source>
</evidence>
<dbReference type="Pfam" id="PF03816">
    <property type="entry name" value="LytR_cpsA_psr"/>
    <property type="match status" value="1"/>
</dbReference>
<dbReference type="Gene3D" id="3.40.630.190">
    <property type="entry name" value="LCP protein"/>
    <property type="match status" value="1"/>
</dbReference>
<dbReference type="OrthoDB" id="9782542at2"/>
<dbReference type="Proteomes" id="UP000297447">
    <property type="component" value="Unassembled WGS sequence"/>
</dbReference>
<comment type="caution">
    <text evidence="5">The sequence shown here is derived from an EMBL/GenBank/DDBJ whole genome shotgun (WGS) entry which is preliminary data.</text>
</comment>
<keyword evidence="3" id="KW-1133">Transmembrane helix</keyword>
<feature type="domain" description="Cell envelope-related transcriptional attenuator" evidence="4">
    <location>
        <begin position="127"/>
        <end position="271"/>
    </location>
</feature>
<evidence type="ECO:0000256" key="1">
    <source>
        <dbReference type="ARBA" id="ARBA00006068"/>
    </source>
</evidence>
<keyword evidence="6" id="KW-1185">Reference proteome</keyword>
<keyword evidence="3" id="KW-0472">Membrane</keyword>
<dbReference type="InterPro" id="IPR050922">
    <property type="entry name" value="LytR/CpsA/Psr_CW_biosynth"/>
</dbReference>
<proteinExistence type="inferred from homology"/>
<evidence type="ECO:0000259" key="4">
    <source>
        <dbReference type="Pfam" id="PF03816"/>
    </source>
</evidence>
<evidence type="ECO:0000256" key="3">
    <source>
        <dbReference type="SAM" id="Phobius"/>
    </source>
</evidence>
<accession>A0A4R8ZVE6</accession>
<dbReference type="RefSeq" id="WP_134520433.1">
    <property type="nucleotide sequence ID" value="NZ_SOHE01000064.1"/>
</dbReference>
<sequence>MPKSSAPIDDPQSPSDPNPTVPTRRRRSRARRAWRIVGASATALVVVATAFAGVSLYNLGRDFDSQVERLVAPFPTDAPAIAPETASPGSPAATPAPVAASVQNILLLGSDTRGTNGTSVADLRGQRSDTMMLVHIPADRQNVFVMSIMRDSWLPIPGHGEAKINAAMSFGGVPLAVETVQGLLGIHVDHVAVVDFGGFAGVTDALGGVFIDNPIGFLSSKIPGYTFAQGEQTLDGTQALAFARERYAFADGDFQRVRNQQILIKGLMKAVLTTDTIVTPGKLTGLIDALAPYLASDDGLGSSYLAGLAVELRDVRYDDVTFFTMPTSGTGTSANGQSIVNIDYARLEAVKQGLQTDTLAPDLPALQARG</sequence>
<dbReference type="EMBL" id="SOHE01000064">
    <property type="protein sequence ID" value="TFD47315.1"/>
    <property type="molecule type" value="Genomic_DNA"/>
</dbReference>
<feature type="transmembrane region" description="Helical" evidence="3">
    <location>
        <begin position="33"/>
        <end position="57"/>
    </location>
</feature>
<dbReference type="InterPro" id="IPR004474">
    <property type="entry name" value="LytR_CpsA_psr"/>
</dbReference>
<dbReference type="PANTHER" id="PTHR33392:SF6">
    <property type="entry name" value="POLYISOPRENYL-TEICHOIC ACID--PEPTIDOGLYCAN TEICHOIC ACID TRANSFERASE TAGU"/>
    <property type="match status" value="1"/>
</dbReference>
<dbReference type="NCBIfam" id="TIGR00350">
    <property type="entry name" value="lytR_cpsA_psr"/>
    <property type="match status" value="1"/>
</dbReference>
<dbReference type="AlphaFoldDB" id="A0A4R8ZVE6"/>
<protein>
    <submittedName>
        <fullName evidence="5">LytR family transcriptional regulator</fullName>
    </submittedName>
</protein>